<dbReference type="GO" id="GO:0006508">
    <property type="term" value="P:proteolysis"/>
    <property type="evidence" value="ECO:0007669"/>
    <property type="project" value="InterPro"/>
</dbReference>
<dbReference type="InterPro" id="IPR045569">
    <property type="entry name" value="Metalloprtase-TldD/E_C"/>
</dbReference>
<reference evidence="2 3" key="1">
    <citation type="submission" date="2018-02" db="EMBL/GenBank/DDBJ databases">
        <authorList>
            <person name="Cohen D.B."/>
            <person name="Kent A.D."/>
        </authorList>
    </citation>
    <scope>NUCLEOTIDE SEQUENCE [LARGE SCALE GENOMIC DNA]</scope>
    <source>
        <strain evidence="2 3">ULC007</strain>
    </source>
</reference>
<dbReference type="Pfam" id="PF19289">
    <property type="entry name" value="PmbA_TldD_3rd"/>
    <property type="match status" value="1"/>
</dbReference>
<dbReference type="PANTHER" id="PTHR43666">
    <property type="entry name" value="TLDD PROTEIN"/>
    <property type="match status" value="1"/>
</dbReference>
<dbReference type="InterPro" id="IPR036059">
    <property type="entry name" value="TldD/PmbA_sf"/>
</dbReference>
<dbReference type="STRING" id="1920490.GCA_001895925_01380"/>
<dbReference type="RefSeq" id="WP_073074046.1">
    <property type="nucleotide sequence ID" value="NZ_MPPI01000028.1"/>
</dbReference>
<dbReference type="EMBL" id="PVWG01000026">
    <property type="protein sequence ID" value="PSB17616.1"/>
    <property type="molecule type" value="Genomic_DNA"/>
</dbReference>
<gene>
    <name evidence="2" type="ORF">C7B65_18190</name>
</gene>
<dbReference type="AlphaFoldDB" id="A0A2T1DAW6"/>
<dbReference type="OrthoDB" id="9763230at2"/>
<comment type="caution">
    <text evidence="2">The sequence shown here is derived from an EMBL/GenBank/DDBJ whole genome shotgun (WGS) entry which is preliminary data.</text>
</comment>
<sequence>MTKTVSFLESSFDQLVETIADQLKPDEHFTLSLNSEQSQFTRFNHAKVRQTGSVNDGSLSLTLMRDQRSSDHQFPFTGDLEIDRPRAKTALEALRKDVSQLPVNPYLVLPSGNATSQEIYTGQLLTIDEVVPTLLPVVADLDFTGLYAAGLMIRAYADSVGQKHWFATESFSLDYSLFTPDGQAVKGTFAGDRWDQSAYATKIQTSRQQLDRLSQPPKSISRGSYRTYLAPAAIAELVYMLSWGGVSESSFQQGGSCLGAMRRGEKKLSPKFTLRENFRHGLVPRFNELGEVAPLDLSIVEEGELVNMLISSQTAKEYKLVANGADQGETLRSPEIAPGELSSEQILATLGTGLYLSNLHYLNWSDRPTGRITGMTRYACFWVEEGEIVAPIENLRFDDSFYQFWGENLAALTNFQEFIPDVGTYENRNLGGTWVPGMIVNDFTYTL</sequence>
<dbReference type="GO" id="GO:0008237">
    <property type="term" value="F:metallopeptidase activity"/>
    <property type="evidence" value="ECO:0007669"/>
    <property type="project" value="InterPro"/>
</dbReference>
<dbReference type="Proteomes" id="UP000238634">
    <property type="component" value="Unassembled WGS sequence"/>
</dbReference>
<keyword evidence="3" id="KW-1185">Reference proteome</keyword>
<name>A0A2T1DAW6_9CYAN</name>
<proteinExistence type="predicted"/>
<organism evidence="2 3">
    <name type="scientific">Phormidesmis priestleyi ULC007</name>
    <dbReference type="NCBI Taxonomy" id="1920490"/>
    <lineage>
        <taxon>Bacteria</taxon>
        <taxon>Bacillati</taxon>
        <taxon>Cyanobacteriota</taxon>
        <taxon>Cyanophyceae</taxon>
        <taxon>Leptolyngbyales</taxon>
        <taxon>Leptolyngbyaceae</taxon>
        <taxon>Phormidesmis</taxon>
    </lineage>
</organism>
<evidence type="ECO:0000259" key="1">
    <source>
        <dbReference type="Pfam" id="PF19289"/>
    </source>
</evidence>
<dbReference type="PANTHER" id="PTHR43666:SF1">
    <property type="entry name" value="CONSERVED PROTEIN"/>
    <property type="match status" value="1"/>
</dbReference>
<reference evidence="2 3" key="2">
    <citation type="submission" date="2018-03" db="EMBL/GenBank/DDBJ databases">
        <title>The ancient ancestry and fast evolution of plastids.</title>
        <authorList>
            <person name="Moore K.R."/>
            <person name="Magnabosco C."/>
            <person name="Momper L."/>
            <person name="Gold D.A."/>
            <person name="Bosak T."/>
            <person name="Fournier G.P."/>
        </authorList>
    </citation>
    <scope>NUCLEOTIDE SEQUENCE [LARGE SCALE GENOMIC DNA]</scope>
    <source>
        <strain evidence="2 3">ULC007</strain>
    </source>
</reference>
<evidence type="ECO:0000313" key="2">
    <source>
        <dbReference type="EMBL" id="PSB17616.1"/>
    </source>
</evidence>
<dbReference type="SUPFAM" id="SSF111283">
    <property type="entry name" value="Putative modulator of DNA gyrase, PmbA/TldD"/>
    <property type="match status" value="1"/>
</dbReference>
<protein>
    <submittedName>
        <fullName evidence="2">TldD/PmbA family protein</fullName>
    </submittedName>
</protein>
<evidence type="ECO:0000313" key="3">
    <source>
        <dbReference type="Proteomes" id="UP000238634"/>
    </source>
</evidence>
<accession>A0A2T1DAW6</accession>
<feature type="domain" description="Metalloprotease TldD/E C-terminal" evidence="1">
    <location>
        <begin position="223"/>
        <end position="445"/>
    </location>
</feature>